<dbReference type="AlphaFoldDB" id="A0A238JSY7"/>
<keyword evidence="6" id="KW-1185">Reference proteome</keyword>
<dbReference type="GO" id="GO:0008168">
    <property type="term" value="F:methyltransferase activity"/>
    <property type="evidence" value="ECO:0007669"/>
    <property type="project" value="UniProtKB-KW"/>
</dbReference>
<reference evidence="5 6" key="1">
    <citation type="submission" date="2017-05" db="EMBL/GenBank/DDBJ databases">
        <authorList>
            <person name="Song R."/>
            <person name="Chenine A.L."/>
            <person name="Ruprecht R.M."/>
        </authorList>
    </citation>
    <scope>NUCLEOTIDE SEQUENCE [LARGE SCALE GENOMIC DNA]</scope>
    <source>
        <strain evidence="5 6">CECT 8898</strain>
    </source>
</reference>
<dbReference type="PANTHER" id="PTHR43464:SF19">
    <property type="entry name" value="UBIQUINONE BIOSYNTHESIS O-METHYLTRANSFERASE, MITOCHONDRIAL"/>
    <property type="match status" value="1"/>
</dbReference>
<dbReference type="InterPro" id="IPR029063">
    <property type="entry name" value="SAM-dependent_MTases_sf"/>
</dbReference>
<dbReference type="InterPro" id="IPR041698">
    <property type="entry name" value="Methyltransf_25"/>
</dbReference>
<keyword evidence="2 5" id="KW-0808">Transferase</keyword>
<dbReference type="CDD" id="cd02440">
    <property type="entry name" value="AdoMet_MTases"/>
    <property type="match status" value="1"/>
</dbReference>
<keyword evidence="1 5" id="KW-0489">Methyltransferase</keyword>
<keyword evidence="3" id="KW-0949">S-adenosyl-L-methionine</keyword>
<organism evidence="5 6">
    <name type="scientific">Maliponia aquimaris</name>
    <dbReference type="NCBI Taxonomy" id="1673631"/>
    <lineage>
        <taxon>Bacteria</taxon>
        <taxon>Pseudomonadati</taxon>
        <taxon>Pseudomonadota</taxon>
        <taxon>Alphaproteobacteria</taxon>
        <taxon>Rhodobacterales</taxon>
        <taxon>Paracoccaceae</taxon>
        <taxon>Maliponia</taxon>
    </lineage>
</organism>
<accession>A0A238JSY7</accession>
<dbReference type="RefSeq" id="WP_094019305.1">
    <property type="nucleotide sequence ID" value="NZ_FXYF01000001.1"/>
</dbReference>
<feature type="domain" description="Methyltransferase" evidence="4">
    <location>
        <begin position="37"/>
        <end position="130"/>
    </location>
</feature>
<proteinExistence type="predicted"/>
<name>A0A238JSY7_9RHOB</name>
<evidence type="ECO:0000256" key="2">
    <source>
        <dbReference type="ARBA" id="ARBA00022679"/>
    </source>
</evidence>
<dbReference type="EC" id="2.1.1.-" evidence="5"/>
<dbReference type="Pfam" id="PF13649">
    <property type="entry name" value="Methyltransf_25"/>
    <property type="match status" value="1"/>
</dbReference>
<evidence type="ECO:0000256" key="3">
    <source>
        <dbReference type="ARBA" id="ARBA00022691"/>
    </source>
</evidence>
<evidence type="ECO:0000259" key="4">
    <source>
        <dbReference type="Pfam" id="PF13649"/>
    </source>
</evidence>
<dbReference type="PANTHER" id="PTHR43464">
    <property type="entry name" value="METHYLTRANSFERASE"/>
    <property type="match status" value="1"/>
</dbReference>
<evidence type="ECO:0000256" key="1">
    <source>
        <dbReference type="ARBA" id="ARBA00022603"/>
    </source>
</evidence>
<protein>
    <submittedName>
        <fullName evidence="5">Putative S-adenosyl-L-methionine-dependent methyltransferase TehB</fullName>
        <ecNumber evidence="5">2.1.1.-</ecNumber>
    </submittedName>
</protein>
<dbReference type="Proteomes" id="UP000207598">
    <property type="component" value="Unassembled WGS sequence"/>
</dbReference>
<sequence>MGYDYDRLYRSTREALGAPTRVFVDFFARQAGGRLRVLDVGCGQGRDALFIGRAGHSVLGIDLAPCGIRDLDAAARAEGLDVLGIVADITRDLPEERFDVVLADRTLHMLGDAVRPVVLGKLLDQVVPGGWCLIADEPRNIAGFRRVAAGRGAAWQVETARKGHLFLRRLPS</sequence>
<gene>
    <name evidence="5" type="primary">tehB</name>
    <name evidence="5" type="ORF">MAA8898_00435</name>
</gene>
<dbReference type="OrthoDB" id="9765084at2"/>
<dbReference type="EMBL" id="FXYF01000001">
    <property type="protein sequence ID" value="SMX33287.1"/>
    <property type="molecule type" value="Genomic_DNA"/>
</dbReference>
<dbReference type="Gene3D" id="3.40.50.150">
    <property type="entry name" value="Vaccinia Virus protein VP39"/>
    <property type="match status" value="1"/>
</dbReference>
<dbReference type="SUPFAM" id="SSF53335">
    <property type="entry name" value="S-adenosyl-L-methionine-dependent methyltransferases"/>
    <property type="match status" value="1"/>
</dbReference>
<evidence type="ECO:0000313" key="5">
    <source>
        <dbReference type="EMBL" id="SMX33287.1"/>
    </source>
</evidence>
<evidence type="ECO:0000313" key="6">
    <source>
        <dbReference type="Proteomes" id="UP000207598"/>
    </source>
</evidence>
<dbReference type="GO" id="GO:0032259">
    <property type="term" value="P:methylation"/>
    <property type="evidence" value="ECO:0007669"/>
    <property type="project" value="UniProtKB-KW"/>
</dbReference>